<dbReference type="Pfam" id="PF25547">
    <property type="entry name" value="WXG100_2"/>
    <property type="match status" value="1"/>
</dbReference>
<sequence length="447" mass="47015">MTRVDVGGTGYDDATEALISVNQRAAIHYETLTSDLAGHGGMAGDDSTSHDFAVEYDPGAQGAVDALRDFVDAAGNLGVLTALSIENHRKADNGAVYGAPPLVYDGSQSLSGAGEIDVPSFSVPSAEGGDAGGAPEFWDLVVDHLEGFVWPNADTGRLRQAANTWRTAQRSVALLPGTCDSAIGLLEAQKSPEIPLAVNAVTELKDAAVDLAEAFGELASACDGYADVVDQQREVIKGILKELAIELGITATIGVITSFFTFGGGGAVAAGVATARAIKFAKRIIKAIDDIRDLAKARALLALGRVGTKVKGLGPVLRRLATKSRNSFKGFKGPKKPPNAKEIADIGKKVSRQKQARHVKDTPEWVKRGKGGYFNSEKDAQDVLDALHSGKAKIVGYDKHGHPIVRHNDVTGYNNNPLAGYHDQPTHVFIIKGTKPPSVVPTSPTKG</sequence>
<evidence type="ECO:0000313" key="2">
    <source>
        <dbReference type="EMBL" id="NYI45215.1"/>
    </source>
</evidence>
<evidence type="ECO:0000259" key="1">
    <source>
        <dbReference type="Pfam" id="PF25547"/>
    </source>
</evidence>
<dbReference type="EMBL" id="JACBZM010000001">
    <property type="protein sequence ID" value="NYI45215.1"/>
    <property type="molecule type" value="Genomic_DNA"/>
</dbReference>
<accession>A0A7Y9ZHZ1</accession>
<dbReference type="InterPro" id="IPR057746">
    <property type="entry name" value="CpnT-like_N"/>
</dbReference>
<protein>
    <recommendedName>
        <fullName evidence="1">Outer membrane channel protein CpnT-like N-terminal domain-containing protein</fullName>
    </recommendedName>
</protein>
<comment type="caution">
    <text evidence="2">The sequence shown here is derived from an EMBL/GenBank/DDBJ whole genome shotgun (WGS) entry which is preliminary data.</text>
</comment>
<dbReference type="RefSeq" id="WP_179648904.1">
    <property type="nucleotide sequence ID" value="NZ_JACBZM010000001.1"/>
</dbReference>
<name>A0A7Y9ZHZ1_9ACTN</name>
<feature type="domain" description="Outer membrane channel protein CpnT-like N-terminal" evidence="1">
    <location>
        <begin position="135"/>
        <end position="262"/>
    </location>
</feature>
<organism evidence="2 3">
    <name type="scientific">Nocardioides aromaticivorans</name>
    <dbReference type="NCBI Taxonomy" id="200618"/>
    <lineage>
        <taxon>Bacteria</taxon>
        <taxon>Bacillati</taxon>
        <taxon>Actinomycetota</taxon>
        <taxon>Actinomycetes</taxon>
        <taxon>Propionibacteriales</taxon>
        <taxon>Nocardioidaceae</taxon>
        <taxon>Nocardioides</taxon>
    </lineage>
</organism>
<dbReference type="AlphaFoldDB" id="A0A7Y9ZHZ1"/>
<dbReference type="Proteomes" id="UP000562045">
    <property type="component" value="Unassembled WGS sequence"/>
</dbReference>
<evidence type="ECO:0000313" key="3">
    <source>
        <dbReference type="Proteomes" id="UP000562045"/>
    </source>
</evidence>
<reference evidence="2 3" key="1">
    <citation type="submission" date="2020-07" db="EMBL/GenBank/DDBJ databases">
        <title>Sequencing the genomes of 1000 actinobacteria strains.</title>
        <authorList>
            <person name="Klenk H.-P."/>
        </authorList>
    </citation>
    <scope>NUCLEOTIDE SEQUENCE [LARGE SCALE GENOMIC DNA]</scope>
    <source>
        <strain evidence="2 3">DSM 15131</strain>
    </source>
</reference>
<proteinExistence type="predicted"/>
<gene>
    <name evidence="2" type="ORF">BJ993_002295</name>
</gene>